<evidence type="ECO:0008006" key="4">
    <source>
        <dbReference type="Google" id="ProtNLM"/>
    </source>
</evidence>
<feature type="signal peptide" evidence="1">
    <location>
        <begin position="1"/>
        <end position="18"/>
    </location>
</feature>
<keyword evidence="3" id="KW-1185">Reference proteome</keyword>
<sequence>MMKMFVSGVALLSLAGCAAFPPMYPVFEKGSETGVKSGFDMRVGNSPIVTVPLTVEKLYQQRKTYQDQADQAQKALYQTGDGVMLGALVGAVGGLVGNVATVASGAGIATVSGVMGTRYALAAQRNIYNDAAKKVSCLIVVANSYDGQGGASPRIPSALQQGAEDILSQLRGQLGELTPPPVDAASLIALFSRYKSLSPTQVNALTTDDAAKIQLEKNTLIDISACVKTGQSISSQVPP</sequence>
<dbReference type="PROSITE" id="PS51257">
    <property type="entry name" value="PROKAR_LIPOPROTEIN"/>
    <property type="match status" value="1"/>
</dbReference>
<name>A0ABY9M4F4_9BURK</name>
<reference evidence="2 3" key="1">
    <citation type="submission" date="2023-08" db="EMBL/GenBank/DDBJ databases">
        <title>Achromobacter seleniivolatilans sp. nov., isolated from seleniferous soil.</title>
        <authorList>
            <person name="Zhang S."/>
            <person name="Li K."/>
            <person name="Peng J."/>
            <person name="Zhao Q."/>
            <person name="Wang H."/>
            <person name="Guo Y."/>
        </authorList>
    </citation>
    <scope>NUCLEOTIDE SEQUENCE [LARGE SCALE GENOMIC DNA]</scope>
    <source>
        <strain evidence="2 3">R39</strain>
    </source>
</reference>
<evidence type="ECO:0000313" key="2">
    <source>
        <dbReference type="EMBL" id="WMD21830.1"/>
    </source>
</evidence>
<protein>
    <recommendedName>
        <fullName evidence="4">Lipoprotein YlpA</fullName>
    </recommendedName>
</protein>
<evidence type="ECO:0000313" key="3">
    <source>
        <dbReference type="Proteomes" id="UP001234798"/>
    </source>
</evidence>
<dbReference type="Proteomes" id="UP001234798">
    <property type="component" value="Chromosome"/>
</dbReference>
<feature type="chain" id="PRO_5046762835" description="Lipoprotein YlpA" evidence="1">
    <location>
        <begin position="19"/>
        <end position="239"/>
    </location>
</feature>
<accession>A0ABY9M4F4</accession>
<proteinExistence type="predicted"/>
<gene>
    <name evidence="2" type="ORF">RAS12_05490</name>
</gene>
<dbReference type="RefSeq" id="WP_306945916.1">
    <property type="nucleotide sequence ID" value="NZ_CP132976.1"/>
</dbReference>
<keyword evidence="1" id="KW-0732">Signal</keyword>
<organism evidence="2 3">
    <name type="scientific">Achromobacter seleniivolatilans</name>
    <dbReference type="NCBI Taxonomy" id="3047478"/>
    <lineage>
        <taxon>Bacteria</taxon>
        <taxon>Pseudomonadati</taxon>
        <taxon>Pseudomonadota</taxon>
        <taxon>Betaproteobacteria</taxon>
        <taxon>Burkholderiales</taxon>
        <taxon>Alcaligenaceae</taxon>
        <taxon>Achromobacter</taxon>
    </lineage>
</organism>
<dbReference type="EMBL" id="CP132976">
    <property type="protein sequence ID" value="WMD21830.1"/>
    <property type="molecule type" value="Genomic_DNA"/>
</dbReference>
<evidence type="ECO:0000256" key="1">
    <source>
        <dbReference type="SAM" id="SignalP"/>
    </source>
</evidence>